<dbReference type="Proteomes" id="UP000191931">
    <property type="component" value="Unassembled WGS sequence"/>
</dbReference>
<evidence type="ECO:0000313" key="5">
    <source>
        <dbReference type="EMBL" id="SLM31328.1"/>
    </source>
</evidence>
<name>A0A1W1HG10_9BACT</name>
<dbReference type="GO" id="GO:0032259">
    <property type="term" value="P:methylation"/>
    <property type="evidence" value="ECO:0007669"/>
    <property type="project" value="UniProtKB-KW"/>
</dbReference>
<proteinExistence type="predicted"/>
<keyword evidence="3" id="KW-0949">S-adenosyl-L-methionine</keyword>
<dbReference type="GO" id="GO:0008757">
    <property type="term" value="F:S-adenosylmethionine-dependent methyltransferase activity"/>
    <property type="evidence" value="ECO:0007669"/>
    <property type="project" value="InterPro"/>
</dbReference>
<keyword evidence="6" id="KW-1185">Reference proteome</keyword>
<feature type="domain" description="Methyltransferase type 11" evidence="4">
    <location>
        <begin position="46"/>
        <end position="132"/>
    </location>
</feature>
<dbReference type="Pfam" id="PF08241">
    <property type="entry name" value="Methyltransf_11"/>
    <property type="match status" value="1"/>
</dbReference>
<accession>A0A1W1HG10</accession>
<dbReference type="InterPro" id="IPR013216">
    <property type="entry name" value="Methyltransf_11"/>
</dbReference>
<reference evidence="5 6" key="1">
    <citation type="submission" date="2017-03" db="EMBL/GenBank/DDBJ databases">
        <authorList>
            <person name="Afonso C.L."/>
            <person name="Miller P.J."/>
            <person name="Scott M.A."/>
            <person name="Spackman E."/>
            <person name="Goraichik I."/>
            <person name="Dimitrov K.M."/>
            <person name="Suarez D.L."/>
            <person name="Swayne D.E."/>
        </authorList>
    </citation>
    <scope>NUCLEOTIDE SEQUENCE [LARGE SCALE GENOMIC DNA]</scope>
    <source>
        <strain evidence="5">PRJEB14757</strain>
    </source>
</reference>
<dbReference type="CDD" id="cd02440">
    <property type="entry name" value="AdoMet_MTases"/>
    <property type="match status" value="1"/>
</dbReference>
<keyword evidence="1 5" id="KW-0489">Methyltransferase</keyword>
<dbReference type="InterPro" id="IPR029063">
    <property type="entry name" value="SAM-dependent_MTases_sf"/>
</dbReference>
<dbReference type="PANTHER" id="PTHR43464:SF19">
    <property type="entry name" value="UBIQUINONE BIOSYNTHESIS O-METHYLTRANSFERASE, MITOCHONDRIAL"/>
    <property type="match status" value="1"/>
</dbReference>
<dbReference type="RefSeq" id="WP_080799986.1">
    <property type="nucleotide sequence ID" value="NZ_LT828541.1"/>
</dbReference>
<gene>
    <name evidence="5" type="ORF">MTBBW1_300059</name>
</gene>
<evidence type="ECO:0000259" key="4">
    <source>
        <dbReference type="Pfam" id="PF08241"/>
    </source>
</evidence>
<evidence type="ECO:0000256" key="2">
    <source>
        <dbReference type="ARBA" id="ARBA00022679"/>
    </source>
</evidence>
<dbReference type="EMBL" id="FWEV01000224">
    <property type="protein sequence ID" value="SLM31328.1"/>
    <property type="molecule type" value="Genomic_DNA"/>
</dbReference>
<dbReference type="Gene3D" id="3.40.50.150">
    <property type="entry name" value="Vaccinia Virus protein VP39"/>
    <property type="match status" value="1"/>
</dbReference>
<evidence type="ECO:0000313" key="6">
    <source>
        <dbReference type="Proteomes" id="UP000191931"/>
    </source>
</evidence>
<dbReference type="STRING" id="1246637.MTBBW1_300059"/>
<evidence type="ECO:0000256" key="1">
    <source>
        <dbReference type="ARBA" id="ARBA00022603"/>
    </source>
</evidence>
<keyword evidence="2 5" id="KW-0808">Transferase</keyword>
<dbReference type="PANTHER" id="PTHR43464">
    <property type="entry name" value="METHYLTRANSFERASE"/>
    <property type="match status" value="1"/>
</dbReference>
<protein>
    <submittedName>
        <fullName evidence="5">Putative SAM-dependent methyltransferase</fullName>
    </submittedName>
</protein>
<evidence type="ECO:0000256" key="3">
    <source>
        <dbReference type="ARBA" id="ARBA00022691"/>
    </source>
</evidence>
<sequence>MGYVFDFNDSKNYELRFLNPRNVHAFDLQMGLMLKMLAPEPGRSILDIGCGTGRTLEPLIGHDLLLTGIDPSPYMLDIAREKLGDRADIHRAFAEQLPFEDNTFHYSFFFTSLEFTEMPAKAIEEACRVTKDRVFIGALNKYAPLNILRKLKSIFIKKPLYQARFFSILELRQISFDILGDVPIQWKTTLQFPFNRSRICRWIETLSLVEKSPFGTVIGMTITPVPRFTTRPLSLKIKEKGLYNPVSGFAMNKQNAHENRIQ</sequence>
<dbReference type="SUPFAM" id="SSF53335">
    <property type="entry name" value="S-adenosyl-L-methionine-dependent methyltransferases"/>
    <property type="match status" value="1"/>
</dbReference>
<dbReference type="AlphaFoldDB" id="A0A1W1HG10"/>
<dbReference type="OrthoDB" id="9782767at2"/>
<organism evidence="5 6">
    <name type="scientific">Desulfamplus magnetovallimortis</name>
    <dbReference type="NCBI Taxonomy" id="1246637"/>
    <lineage>
        <taxon>Bacteria</taxon>
        <taxon>Pseudomonadati</taxon>
        <taxon>Thermodesulfobacteriota</taxon>
        <taxon>Desulfobacteria</taxon>
        <taxon>Desulfobacterales</taxon>
        <taxon>Desulfobacteraceae</taxon>
        <taxon>Desulfamplus</taxon>
    </lineage>
</organism>